<feature type="transmembrane region" description="Helical" evidence="1">
    <location>
        <begin position="215"/>
        <end position="233"/>
    </location>
</feature>
<feature type="transmembrane region" description="Helical" evidence="1">
    <location>
        <begin position="140"/>
        <end position="164"/>
    </location>
</feature>
<protein>
    <submittedName>
        <fullName evidence="2">Uncharacterized protein</fullName>
    </submittedName>
</protein>
<evidence type="ECO:0000256" key="1">
    <source>
        <dbReference type="SAM" id="Phobius"/>
    </source>
</evidence>
<gene>
    <name evidence="2" type="ORF">BDZ94DRAFT_1238640</name>
</gene>
<reference evidence="2" key="1">
    <citation type="submission" date="2020-11" db="EMBL/GenBank/DDBJ databases">
        <authorList>
            <consortium name="DOE Joint Genome Institute"/>
            <person name="Ahrendt S."/>
            <person name="Riley R."/>
            <person name="Andreopoulos W."/>
            <person name="Labutti K."/>
            <person name="Pangilinan J."/>
            <person name="Ruiz-Duenas F.J."/>
            <person name="Barrasa J.M."/>
            <person name="Sanchez-Garcia M."/>
            <person name="Camarero S."/>
            <person name="Miyauchi S."/>
            <person name="Serrano A."/>
            <person name="Linde D."/>
            <person name="Babiker R."/>
            <person name="Drula E."/>
            <person name="Ayuso-Fernandez I."/>
            <person name="Pacheco R."/>
            <person name="Padilla G."/>
            <person name="Ferreira P."/>
            <person name="Barriuso J."/>
            <person name="Kellner H."/>
            <person name="Castanera R."/>
            <person name="Alfaro M."/>
            <person name="Ramirez L."/>
            <person name="Pisabarro A.G."/>
            <person name="Kuo A."/>
            <person name="Tritt A."/>
            <person name="Lipzen A."/>
            <person name="He G."/>
            <person name="Yan M."/>
            <person name="Ng V."/>
            <person name="Cullen D."/>
            <person name="Martin F."/>
            <person name="Rosso M.-N."/>
            <person name="Henrissat B."/>
            <person name="Hibbett D."/>
            <person name="Martinez A.T."/>
            <person name="Grigoriev I.V."/>
        </authorList>
    </citation>
    <scope>NUCLEOTIDE SEQUENCE</scope>
    <source>
        <strain evidence="2">CBS 247.69</strain>
    </source>
</reference>
<keyword evidence="1" id="KW-1133">Transmembrane helix</keyword>
<accession>A0A9P5Y2Y3</accession>
<keyword evidence="1" id="KW-0472">Membrane</keyword>
<evidence type="ECO:0000313" key="2">
    <source>
        <dbReference type="EMBL" id="KAF9460250.1"/>
    </source>
</evidence>
<dbReference type="OrthoDB" id="2744793at2759"/>
<proteinExistence type="predicted"/>
<feature type="transmembrane region" description="Helical" evidence="1">
    <location>
        <begin position="176"/>
        <end position="194"/>
    </location>
</feature>
<comment type="caution">
    <text evidence="2">The sequence shown here is derived from an EMBL/GenBank/DDBJ whole genome shotgun (WGS) entry which is preliminary data.</text>
</comment>
<sequence length="294" mass="33173">MGICVHNRSMGIFQYTTPLGSMSLRQNIPGDRPVIYALFYDLTFIRKKGVSSRNQKISLGIYTLTFILAKVSEVVRLMASARLVDALVLRHGSKHLTSLAWKAHNSLAYWANICFYVEMLINDGLLIWRAYTLSRCRRWILVLPGLMSLASLSLFLVVTVPHLWVNHHHVPFVAEILSFGANFVITCLIGRVYWTHKKDMKNFFNKANKQSKVGSVLVILVTTGVMLSVTRTIHPTLTIVLVNLENTFEEHSLIGASLQQIAFRDSLKSPDLMPPTFITAPIRRSNSESDLEST</sequence>
<feature type="transmembrane region" description="Helical" evidence="1">
    <location>
        <begin position="57"/>
        <end position="79"/>
    </location>
</feature>
<dbReference type="AlphaFoldDB" id="A0A9P5Y2Y3"/>
<dbReference type="Proteomes" id="UP000807353">
    <property type="component" value="Unassembled WGS sequence"/>
</dbReference>
<evidence type="ECO:0000313" key="3">
    <source>
        <dbReference type="Proteomes" id="UP000807353"/>
    </source>
</evidence>
<organism evidence="2 3">
    <name type="scientific">Collybia nuda</name>
    <dbReference type="NCBI Taxonomy" id="64659"/>
    <lineage>
        <taxon>Eukaryota</taxon>
        <taxon>Fungi</taxon>
        <taxon>Dikarya</taxon>
        <taxon>Basidiomycota</taxon>
        <taxon>Agaricomycotina</taxon>
        <taxon>Agaricomycetes</taxon>
        <taxon>Agaricomycetidae</taxon>
        <taxon>Agaricales</taxon>
        <taxon>Tricholomatineae</taxon>
        <taxon>Clitocybaceae</taxon>
        <taxon>Collybia</taxon>
    </lineage>
</organism>
<feature type="transmembrane region" description="Helical" evidence="1">
    <location>
        <begin position="107"/>
        <end position="128"/>
    </location>
</feature>
<keyword evidence="3" id="KW-1185">Reference proteome</keyword>
<name>A0A9P5Y2Y3_9AGAR</name>
<keyword evidence="1" id="KW-0812">Transmembrane</keyword>
<dbReference type="EMBL" id="MU150302">
    <property type="protein sequence ID" value="KAF9460250.1"/>
    <property type="molecule type" value="Genomic_DNA"/>
</dbReference>